<evidence type="ECO:0000256" key="2">
    <source>
        <dbReference type="ARBA" id="ARBA00022676"/>
    </source>
</evidence>
<comment type="similarity">
    <text evidence="1 4">Belongs to the UDP-glycosyltransferase family.</text>
</comment>
<keyword evidence="3 4" id="KW-0808">Transferase</keyword>
<protein>
    <recommendedName>
        <fullName evidence="5">UDP-glucuronosyltransferase</fullName>
        <ecNumber evidence="5">2.4.1.17</ecNumber>
    </recommendedName>
</protein>
<dbReference type="OrthoDB" id="5835829at2759"/>
<dbReference type="AlphaFoldDB" id="A0A8K0CD26"/>
<dbReference type="Pfam" id="PF00201">
    <property type="entry name" value="UDPGT"/>
    <property type="match status" value="1"/>
</dbReference>
<dbReference type="PANTHER" id="PTHR48043">
    <property type="entry name" value="EG:EG0003.4 PROTEIN-RELATED"/>
    <property type="match status" value="1"/>
</dbReference>
<keyword evidence="5" id="KW-0812">Transmembrane</keyword>
<comment type="subcellular location">
    <subcellularLocation>
        <location evidence="5">Membrane</location>
        <topology evidence="5">Single-pass membrane protein</topology>
    </subcellularLocation>
</comment>
<dbReference type="EMBL" id="VTPC01090730">
    <property type="protein sequence ID" value="KAF2881515.1"/>
    <property type="molecule type" value="Genomic_DNA"/>
</dbReference>
<dbReference type="FunFam" id="3.40.50.2000:FF:000144">
    <property type="entry name" value="UDP-glucuronosyltransferase"/>
    <property type="match status" value="1"/>
</dbReference>
<gene>
    <name evidence="6" type="ORF">ILUMI_24649</name>
</gene>
<evidence type="ECO:0000256" key="4">
    <source>
        <dbReference type="RuleBase" id="RU003718"/>
    </source>
</evidence>
<dbReference type="PROSITE" id="PS00375">
    <property type="entry name" value="UDPGT"/>
    <property type="match status" value="1"/>
</dbReference>
<dbReference type="PANTHER" id="PTHR48043:SF114">
    <property type="entry name" value="IP04436P-RELATED"/>
    <property type="match status" value="1"/>
</dbReference>
<evidence type="ECO:0000313" key="6">
    <source>
        <dbReference type="EMBL" id="KAF2881515.1"/>
    </source>
</evidence>
<keyword evidence="5" id="KW-1133">Transmembrane helix</keyword>
<dbReference type="InterPro" id="IPR035595">
    <property type="entry name" value="UDP_glycos_trans_CS"/>
</dbReference>
<dbReference type="GO" id="GO:0016020">
    <property type="term" value="C:membrane"/>
    <property type="evidence" value="ECO:0007669"/>
    <property type="project" value="UniProtKB-SubCell"/>
</dbReference>
<dbReference type="GO" id="GO:0015020">
    <property type="term" value="F:glucuronosyltransferase activity"/>
    <property type="evidence" value="ECO:0007669"/>
    <property type="project" value="UniProtKB-EC"/>
</dbReference>
<keyword evidence="7" id="KW-1185">Reference proteome</keyword>
<feature type="signal peptide" evidence="5">
    <location>
        <begin position="1"/>
        <end position="20"/>
    </location>
</feature>
<dbReference type="FunFam" id="3.40.50.2000:FF:000050">
    <property type="entry name" value="UDP-glucuronosyltransferase"/>
    <property type="match status" value="1"/>
</dbReference>
<keyword evidence="5" id="KW-0472">Membrane</keyword>
<dbReference type="SUPFAM" id="SSF53756">
    <property type="entry name" value="UDP-Glycosyltransferase/glycogen phosphorylase"/>
    <property type="match status" value="1"/>
</dbReference>
<dbReference type="CDD" id="cd03784">
    <property type="entry name" value="GT1_Gtf-like"/>
    <property type="match status" value="1"/>
</dbReference>
<accession>A0A8K0CD26</accession>
<evidence type="ECO:0000256" key="1">
    <source>
        <dbReference type="ARBA" id="ARBA00009995"/>
    </source>
</evidence>
<sequence length="516" mass="58404">MKPQTVYSLILLIILPCLNGYKILGVFPHPGKSHFDFFEPLMKELAHKGHEVTVISHFPQKIPLKGYTDISIVDGSHLKYNNVNITHFTGSRLQQHLNSHFLAQLGWAACDNGYTQKAFQDFLKSRPKFDVILMEYFNTDCYLPLAHILKAPLIGLSSCAIMPWTNLQMGFPDNPGYVPIPFIGVHDKMTFFERVENTVLYLLTSVIYKLLIDIPSHETVKKHLGDDIPPLSEIAANTSLVLTNMHFSLTLPRPLPPGFIEVSGMNIGKSKKLPENLEKWISGATHGVVYLSLGSMIKLHTFPEEKTKAFLKALGRLPQRVIWKWEAETLPDQPSNVMIQKWLPQLDILCHPNVKAYIAHGGLLGTTEAVHCGVPMVVLPQFGDQFTNAKALEKTKGGVVLDFWSLNENTLYDAVKTVLEPSFQESAKQLSDRFNDRPMPAMDTAIYWVEYVARHKGAPHLKTAAVGMPLYQYLLIDVIAFLLLVLFVVTYMFYFLVRTIFRKIFVRSSVKKLKKN</sequence>
<proteinExistence type="inferred from homology"/>
<dbReference type="Gene3D" id="3.40.50.2000">
    <property type="entry name" value="Glycogen Phosphorylase B"/>
    <property type="match status" value="2"/>
</dbReference>
<name>A0A8K0CD26_IGNLU</name>
<dbReference type="InterPro" id="IPR050271">
    <property type="entry name" value="UDP-glycosyltransferase"/>
</dbReference>
<dbReference type="Proteomes" id="UP000801492">
    <property type="component" value="Unassembled WGS sequence"/>
</dbReference>
<dbReference type="InterPro" id="IPR002213">
    <property type="entry name" value="UDP_glucos_trans"/>
</dbReference>
<feature type="chain" id="PRO_5035489104" description="UDP-glucuronosyltransferase" evidence="5">
    <location>
        <begin position="21"/>
        <end position="516"/>
    </location>
</feature>
<keyword evidence="5" id="KW-0732">Signal</keyword>
<evidence type="ECO:0000313" key="7">
    <source>
        <dbReference type="Proteomes" id="UP000801492"/>
    </source>
</evidence>
<dbReference type="EC" id="2.4.1.17" evidence="5"/>
<reference evidence="6" key="1">
    <citation type="submission" date="2019-08" db="EMBL/GenBank/DDBJ databases">
        <title>The genome of the North American firefly Photinus pyralis.</title>
        <authorList>
            <consortium name="Photinus pyralis genome working group"/>
            <person name="Fallon T.R."/>
            <person name="Sander Lower S.E."/>
            <person name="Weng J.-K."/>
        </authorList>
    </citation>
    <scope>NUCLEOTIDE SEQUENCE</scope>
    <source>
        <strain evidence="6">TRF0915ILg1</strain>
        <tissue evidence="6">Whole body</tissue>
    </source>
</reference>
<evidence type="ECO:0000256" key="3">
    <source>
        <dbReference type="ARBA" id="ARBA00022679"/>
    </source>
</evidence>
<comment type="caution">
    <text evidence="6">The sequence shown here is derived from an EMBL/GenBank/DDBJ whole genome shotgun (WGS) entry which is preliminary data.</text>
</comment>
<evidence type="ECO:0000256" key="5">
    <source>
        <dbReference type="RuleBase" id="RU362059"/>
    </source>
</evidence>
<organism evidence="6 7">
    <name type="scientific">Ignelater luminosus</name>
    <name type="common">Cucubano</name>
    <name type="synonym">Pyrophorus luminosus</name>
    <dbReference type="NCBI Taxonomy" id="2038154"/>
    <lineage>
        <taxon>Eukaryota</taxon>
        <taxon>Metazoa</taxon>
        <taxon>Ecdysozoa</taxon>
        <taxon>Arthropoda</taxon>
        <taxon>Hexapoda</taxon>
        <taxon>Insecta</taxon>
        <taxon>Pterygota</taxon>
        <taxon>Neoptera</taxon>
        <taxon>Endopterygota</taxon>
        <taxon>Coleoptera</taxon>
        <taxon>Polyphaga</taxon>
        <taxon>Elateriformia</taxon>
        <taxon>Elateroidea</taxon>
        <taxon>Elateridae</taxon>
        <taxon>Agrypninae</taxon>
        <taxon>Pyrophorini</taxon>
        <taxon>Ignelater</taxon>
    </lineage>
</organism>
<comment type="catalytic activity">
    <reaction evidence="5">
        <text>glucuronate acceptor + UDP-alpha-D-glucuronate = acceptor beta-D-glucuronoside + UDP + H(+)</text>
        <dbReference type="Rhea" id="RHEA:21032"/>
        <dbReference type="ChEBI" id="CHEBI:15378"/>
        <dbReference type="ChEBI" id="CHEBI:58052"/>
        <dbReference type="ChEBI" id="CHEBI:58223"/>
        <dbReference type="ChEBI" id="CHEBI:132367"/>
        <dbReference type="ChEBI" id="CHEBI:132368"/>
        <dbReference type="EC" id="2.4.1.17"/>
    </reaction>
</comment>
<feature type="transmembrane region" description="Helical" evidence="5">
    <location>
        <begin position="470"/>
        <end position="497"/>
    </location>
</feature>
<keyword evidence="2 4" id="KW-0328">Glycosyltransferase</keyword>